<name>A0A5B7JS06_PORTR</name>
<accession>A0A5B7JS06</accession>
<feature type="compositionally biased region" description="Basic and acidic residues" evidence="1">
    <location>
        <begin position="1"/>
        <end position="60"/>
    </location>
</feature>
<gene>
    <name evidence="2" type="ORF">E2C01_096184</name>
</gene>
<dbReference type="Proteomes" id="UP000324222">
    <property type="component" value="Unassembled WGS sequence"/>
</dbReference>
<organism evidence="2 3">
    <name type="scientific">Portunus trituberculatus</name>
    <name type="common">Swimming crab</name>
    <name type="synonym">Neptunus trituberculatus</name>
    <dbReference type="NCBI Taxonomy" id="210409"/>
    <lineage>
        <taxon>Eukaryota</taxon>
        <taxon>Metazoa</taxon>
        <taxon>Ecdysozoa</taxon>
        <taxon>Arthropoda</taxon>
        <taxon>Crustacea</taxon>
        <taxon>Multicrustacea</taxon>
        <taxon>Malacostraca</taxon>
        <taxon>Eumalacostraca</taxon>
        <taxon>Eucarida</taxon>
        <taxon>Decapoda</taxon>
        <taxon>Pleocyemata</taxon>
        <taxon>Brachyura</taxon>
        <taxon>Eubrachyura</taxon>
        <taxon>Portunoidea</taxon>
        <taxon>Portunidae</taxon>
        <taxon>Portuninae</taxon>
        <taxon>Portunus</taxon>
    </lineage>
</organism>
<comment type="caution">
    <text evidence="2">The sequence shown here is derived from an EMBL/GenBank/DDBJ whole genome shotgun (WGS) entry which is preliminary data.</text>
</comment>
<dbReference type="EMBL" id="VSRR010123936">
    <property type="protein sequence ID" value="MPD00692.1"/>
    <property type="molecule type" value="Genomic_DNA"/>
</dbReference>
<evidence type="ECO:0000313" key="3">
    <source>
        <dbReference type="Proteomes" id="UP000324222"/>
    </source>
</evidence>
<feature type="region of interest" description="Disordered" evidence="1">
    <location>
        <begin position="1"/>
        <end position="103"/>
    </location>
</feature>
<reference evidence="2 3" key="1">
    <citation type="submission" date="2019-05" db="EMBL/GenBank/DDBJ databases">
        <title>Another draft genome of Portunus trituberculatus and its Hox gene families provides insights of decapod evolution.</title>
        <authorList>
            <person name="Jeong J.-H."/>
            <person name="Song I."/>
            <person name="Kim S."/>
            <person name="Choi T."/>
            <person name="Kim D."/>
            <person name="Ryu S."/>
            <person name="Kim W."/>
        </authorList>
    </citation>
    <scope>NUCLEOTIDE SEQUENCE [LARGE SCALE GENOMIC DNA]</scope>
    <source>
        <tissue evidence="2">Muscle</tissue>
    </source>
</reference>
<protein>
    <submittedName>
        <fullName evidence="2">Uncharacterized protein</fullName>
    </submittedName>
</protein>
<evidence type="ECO:0000313" key="2">
    <source>
        <dbReference type="EMBL" id="MPD00692.1"/>
    </source>
</evidence>
<evidence type="ECO:0000256" key="1">
    <source>
        <dbReference type="SAM" id="MobiDB-lite"/>
    </source>
</evidence>
<proteinExistence type="predicted"/>
<sequence>METDRQRQREEGDKVKQGGRQRETERKADRGNKQREDEGDRQREMDKGRQAEGGRQRKAEGSWQKQAEGGLSHSRRHPQHTHDHLSYTPRRRGTGKIKAYTSM</sequence>
<dbReference type="AlphaFoldDB" id="A0A5B7JS06"/>
<keyword evidence="3" id="KW-1185">Reference proteome</keyword>